<dbReference type="AlphaFoldDB" id="E1YKT8"/>
<evidence type="ECO:0000256" key="1">
    <source>
        <dbReference type="ARBA" id="ARBA00007613"/>
    </source>
</evidence>
<accession>E1YKT8</accession>
<comment type="similarity">
    <text evidence="1">Belongs to the outer membrane factor (OMF) (TC 1.B.17) family.</text>
</comment>
<name>E1YKT8_9BACT</name>
<proteinExistence type="inferred from homology"/>
<dbReference type="Gene3D" id="1.20.1600.10">
    <property type="entry name" value="Outer membrane efflux proteins (OEP)"/>
    <property type="match status" value="1"/>
</dbReference>
<evidence type="ECO:0000313" key="3">
    <source>
        <dbReference type="EMBL" id="CBX30721.1"/>
    </source>
</evidence>
<dbReference type="PANTHER" id="PTHR30203:SF33">
    <property type="entry name" value="BLR4455 PROTEIN"/>
    <property type="match status" value="1"/>
</dbReference>
<reference evidence="3" key="1">
    <citation type="journal article" date="2011" name="Environ. Microbiol.">
        <title>Genomic insights into the metabolic potential of the polycyclic aromatic hydrocarbon degrading sulfate-reducing Deltaproteobacterium N47.</title>
        <authorList>
            <person name="Bergmann F."/>
            <person name="Selesi D."/>
            <person name="Weinmaier T."/>
            <person name="Tischler P."/>
            <person name="Rattei T."/>
            <person name="Meckenstock R.U."/>
        </authorList>
    </citation>
    <scope>NUCLEOTIDE SEQUENCE</scope>
</reference>
<feature type="signal peptide" evidence="2">
    <location>
        <begin position="1"/>
        <end position="22"/>
    </location>
</feature>
<dbReference type="Gene3D" id="2.20.200.10">
    <property type="entry name" value="Outer membrane efflux proteins (OEP)"/>
    <property type="match status" value="1"/>
</dbReference>
<dbReference type="GO" id="GO:0015562">
    <property type="term" value="F:efflux transmembrane transporter activity"/>
    <property type="evidence" value="ECO:0007669"/>
    <property type="project" value="InterPro"/>
</dbReference>
<dbReference type="InterPro" id="IPR003423">
    <property type="entry name" value="OMP_efflux"/>
</dbReference>
<gene>
    <name evidence="3" type="ORF">N47_E42330</name>
</gene>
<evidence type="ECO:0000256" key="2">
    <source>
        <dbReference type="SAM" id="SignalP"/>
    </source>
</evidence>
<sequence>MKKKLCISLIVAVMAIYGCSFAPKYSKPQISLPSEPASVTDNTSTINTNWWENFGDENLNLLIEEALKNNDDLKLAVARIEEARSRLGFAKADRYPVINANGTASRQKTSTEASFFGGAYINNYFSLSADVAYELDLWGKIKNRKEAALSALLSTKAGKDALQLSLISNVATVYFNLVSLGRQLQTTENILTSYKEIYEFRQKQYKHGVLDEMVVQQAKAQYDSVRILLENLKEQDAILKSTLSLLLGRTPKEIFDNLHNINHKLPEPIVVPAMLPSKLLESRPDIMQAEEI</sequence>
<dbReference type="PROSITE" id="PS51257">
    <property type="entry name" value="PROKAR_LIPOPROTEIN"/>
    <property type="match status" value="1"/>
</dbReference>
<dbReference type="Pfam" id="PF02321">
    <property type="entry name" value="OEP"/>
    <property type="match status" value="1"/>
</dbReference>
<keyword evidence="2" id="KW-0732">Signal</keyword>
<feature type="chain" id="PRO_5003155145" evidence="2">
    <location>
        <begin position="23"/>
        <end position="292"/>
    </location>
</feature>
<protein>
    <submittedName>
        <fullName evidence="3">Uncharacterized protein</fullName>
    </submittedName>
</protein>
<dbReference type="InterPro" id="IPR010131">
    <property type="entry name" value="MdtP/NodT-like"/>
</dbReference>
<organism evidence="3">
    <name type="scientific">uncultured Desulfobacterium sp</name>
    <dbReference type="NCBI Taxonomy" id="201089"/>
    <lineage>
        <taxon>Bacteria</taxon>
        <taxon>Pseudomonadati</taxon>
        <taxon>Thermodesulfobacteriota</taxon>
        <taxon>Desulfobacteria</taxon>
        <taxon>Desulfobacterales</taxon>
        <taxon>Desulfobacteriaceae</taxon>
        <taxon>Desulfobacterium</taxon>
        <taxon>environmental samples</taxon>
    </lineage>
</organism>
<dbReference type="EMBL" id="FR695877">
    <property type="protein sequence ID" value="CBX30721.1"/>
    <property type="molecule type" value="Genomic_DNA"/>
</dbReference>
<dbReference type="PANTHER" id="PTHR30203">
    <property type="entry name" value="OUTER MEMBRANE CATION EFFLUX PROTEIN"/>
    <property type="match status" value="1"/>
</dbReference>
<dbReference type="SUPFAM" id="SSF56954">
    <property type="entry name" value="Outer membrane efflux proteins (OEP)"/>
    <property type="match status" value="1"/>
</dbReference>